<dbReference type="EMBL" id="AOME01000056">
    <property type="protein sequence ID" value="EMA52247.1"/>
    <property type="molecule type" value="Genomic_DNA"/>
</dbReference>
<reference evidence="1 2" key="1">
    <citation type="journal article" date="2014" name="PLoS Genet.">
        <title>Phylogenetically driven sequencing of extremely halophilic archaea reveals strategies for static and dynamic osmo-response.</title>
        <authorList>
            <person name="Becker E.A."/>
            <person name="Seitzer P.M."/>
            <person name="Tritt A."/>
            <person name="Larsen D."/>
            <person name="Krusor M."/>
            <person name="Yao A.I."/>
            <person name="Wu D."/>
            <person name="Madern D."/>
            <person name="Eisen J.A."/>
            <person name="Darling A.E."/>
            <person name="Facciotti M.T."/>
        </authorList>
    </citation>
    <scope>NUCLEOTIDE SEQUENCE [LARGE SCALE GENOMIC DNA]</scope>
    <source>
        <strain evidence="1 2">DSM 8989</strain>
    </source>
</reference>
<sequence>MLLLELLFLGVESVLGLPQSVQSVFLLPEFLRELVPALFRAVFVIFGLIDLGSLVKDIVNFVGDLLTRPVLVKGSVALDATAVQGDFAHLGHASFPTEAKNLDEEVLELSAVVLAEEADRAEVRVLIRGKVAKSDVPFEEPVEFAGAADTDTVAEDDALLKMRYGSTIIASWRAS</sequence>
<evidence type="ECO:0000313" key="2">
    <source>
        <dbReference type="Proteomes" id="UP000011625"/>
    </source>
</evidence>
<dbReference type="AlphaFoldDB" id="M0N2S3"/>
<protein>
    <submittedName>
        <fullName evidence="1">Uncharacterized protein</fullName>
    </submittedName>
</protein>
<proteinExistence type="predicted"/>
<keyword evidence="2" id="KW-1185">Reference proteome</keyword>
<organism evidence="1 2">
    <name type="scientific">Halococcus salifodinae DSM 8989</name>
    <dbReference type="NCBI Taxonomy" id="1227456"/>
    <lineage>
        <taxon>Archaea</taxon>
        <taxon>Methanobacteriati</taxon>
        <taxon>Methanobacteriota</taxon>
        <taxon>Stenosarchaea group</taxon>
        <taxon>Halobacteria</taxon>
        <taxon>Halobacteriales</taxon>
        <taxon>Halococcaceae</taxon>
        <taxon>Halococcus</taxon>
    </lineage>
</organism>
<comment type="caution">
    <text evidence="1">The sequence shown here is derived from an EMBL/GenBank/DDBJ whole genome shotgun (WGS) entry which is preliminary data.</text>
</comment>
<accession>M0N2S3</accession>
<name>M0N2S3_9EURY</name>
<evidence type="ECO:0000313" key="1">
    <source>
        <dbReference type="EMBL" id="EMA52247.1"/>
    </source>
</evidence>
<gene>
    <name evidence="1" type="ORF">C450_11776</name>
</gene>
<dbReference type="Proteomes" id="UP000011625">
    <property type="component" value="Unassembled WGS sequence"/>
</dbReference>